<keyword evidence="4" id="KW-1185">Reference proteome</keyword>
<feature type="compositionally biased region" description="Polar residues" evidence="1">
    <location>
        <begin position="493"/>
        <end position="507"/>
    </location>
</feature>
<feature type="region of interest" description="Disordered" evidence="1">
    <location>
        <begin position="4099"/>
        <end position="4147"/>
    </location>
</feature>
<evidence type="ECO:0000313" key="3">
    <source>
        <dbReference type="EMBL" id="GAA4491258.1"/>
    </source>
</evidence>
<feature type="region of interest" description="Disordered" evidence="1">
    <location>
        <begin position="4168"/>
        <end position="4200"/>
    </location>
</feature>
<feature type="region of interest" description="Disordered" evidence="1">
    <location>
        <begin position="3299"/>
        <end position="3323"/>
    </location>
</feature>
<dbReference type="Pfam" id="PF18626">
    <property type="entry name" value="Gln_deamidase_2"/>
    <property type="match status" value="1"/>
</dbReference>
<evidence type="ECO:0000256" key="1">
    <source>
        <dbReference type="SAM" id="MobiDB-lite"/>
    </source>
</evidence>
<protein>
    <recommendedName>
        <fullName evidence="2">Protein glutaminase domain-containing protein</fullName>
    </recommendedName>
</protein>
<sequence>MSAKVYPDPEIPPGLRWIVELICATSFPAYSISTGAKLEDDFTAFAATVRETLPKDILNAIGGVNSAGAGAWVDYFTQAMRKQFLSGEGPLEELSTNALDIGKMLGDTNGKVSFTKILLLAQAAELFIELVVAAILAYFTGGASEAAAEENVAEAQAFWRVLLKWLVDNVGRPVAISTAMAEGLAITADLASGRGVNGEDLLEMGIGGAAGGAIFGIGDVMVRNLVNRFVTDVKSVLQNDLKHIFDDLPPGAFGEGSSPGDGFSGDLAGLVADHAPNLTSMGDHPPPALKPEKVDALANGYGDLFAKHFADLVDSDGNRLGSDAAKAIGSDFGKKIALNLADLEKANIPPLLTDAFKNHTAYFSAPLRDALTRRYPIAITRSLDEARHSLRRYATQGLGNAASDFVNGVFSSFVQTAIFDPENMSFDWKTGLLNIGAGATARYLPPMAARYIRRLGLTPTLPDIAMGPPREGSGDALREPGGGAHTATRPPSVLTTHGENSPFTDASSRTHVDVPDVDAVSVATLQAEHIGEVLQGAGQKGKEAARFDTAALSRPIEEGKAAHSGAARASDSRTARPATSPVAGSRPAARSEGTAGRTAASVQPLAAPSRPTVPGPPRHSPPSAAGPTVHSGASTPHDLGWLRLRPEEVSSEKAVELALDLAKMPPRDREAVPALMRPWERVRLATDQGFVETLRRTLLGHAGAGTPERAKALGEFVAVATNLMIDIPPGIERPIAARSAMHRVLKVVLQNPDVAQTLLLKGQRFLPVPKHQTLTSLPEFNAFDGKFTSGGSPYNHVRGLHYGLITGISEENLFGEFSSVMVPKAEGKDTTVHEVAHSLHEHVLSDEQKEDVRAAYREMLVSGEGPNGPRYNAIGMESYAFTNEYEMFAEGFAAWVGGHAGNDLITGLPHNDRKWIRRNMPKLVPIFESLLPGEVKFSAPLNPRESARAENNVFLGLRAFWDRVDSSGGAESAAHVGASPGVRTDEHLYVNDDPDEKWVGVIYSYDDDHILRPDRWGAVSRNEHFQWMNDPVNGPIAVAHMLPSQAAGSARVVGDGLSRFEVEMAVEAARSENYQTVLLEASFAEHSLRDTGQWLQREIADRYGITIVRPRGRVALTSEGPGGILHLDADPNDGEPAGWEMIRPRGNGPVRVETHIIRGPIRRWEEQYPSPDQWLAPFEGPPADWAHEPGSVPPPGGSTAQPPGHGVPPYSAQHAATGPVPGGPAHPAPAAPTVPAQDEILPAEAIGGRPPGDGSGPAERALIREVYGTAAPGAGAARALRQTVRIAREEYLLADVRNGADLAPVLNGVFGADHDWSAGEFVDLVGRAMAGLGREVSAHDLFRWSEAERLLYDLQEDAAIPEALTVSARHVFDLVGLLREGWPVAAERLDGPVGVDDLLPLVRETLDPAADRVTTDHLRVLLRTAQVIDGYGHRLTVAALEQHAWQPDAGGRWSGRSRLAFARRLVSADRHLTPEEADGKLRQAYADAKPWQTYARMRGKLVRRNPATPMADAIADAVVLQHLVDGRVDLARSGRLRELHVLGDLIRQTRGDEDVRSPLTRHDVETFVGRVLGPDAAGDLPEKVSATVGLAGHQVLPVQAVVRRGAFDRLAKAHGIGIREQAKARAVLGFPPRLGSGRATELLALQAQVYGRVDPGRTDQLLGLYRLADLVHSLDQRASREGPLGLESFDRLKPALGSAAGDDRAANIRALAGVAPDAELTPRGRPTLSALWRAYWISRRPSEIPVMTEIRRDALETEQQAAMQRLFGEEISDPVDLAEGPEETFHGLEAVVALVPGEYADVVAGEPRDGKPLPDVQRAHLLPVVRRTLDPQATEVTLQHAKDLAQAARDLRAQGREVTLTNLEGRLTPDRDRNTWARSLIEQAAGRVSTAGRQPRTLQIGVRRIDLSFKASKRLTLRTATPDALALQHLLDGKLALGRRGRIAELYLLGRLLRDGTQDRTGPLPPLQVGDVHRMAADVLGAGAPGKNTDAAAELIKLIRKAGTPTVAAVKAARAMESVPSADPWRRFTMVGWKGLVPGGARRVRDVSALHRELNMNVLVSSSVEMTTSSPAEPAVARSEAVAVVQSEGSAAVQSEAVAVARPEGSAVGRSEGPAVGRSAEVSAASAAGRTAIPYAALGALVDALRVSEPGVRPHGDPVRLGDFERLSQEVLRRPATVESVRELAGLAGKAAKRGPVTPAAMRTVAAFDALRTELGREDLGELDAQVQGLRRDLPDVAAAIRAGDADPFEQVIDAIGHLYRGKVARLEGPIRLPLLRRLVEDVTGEAEITAHAVTEIGTRWRELRSAGGPRTLSRLRASYTPAPRTAPVDHPEPAREGRVTRYNRRLRVWVAAAERAVAPLAWTKREQDHVPDTDPGTTAPVRQRDLAEVRQLLIDEGWNRAVRLTDDGSVPADAEKLTVVGLAHDVYDGFPEGVEEVVESGSRPWSRGIGALSQIFQKEFADRYRQVEGRLRLDDLAPMLERLAGPEAVDPQQRERIESLIAAASGLTEPTMATLAAAMRERGDPWQQMVTRMAAHTGGDQGKAAKTAALWVRLRRADSALRPEDMARLVEVQERDHPASGQRSPFDLDGLYAPLVRDLLGGAEATHGNLRAVAAQLKAVASSSRELPSRVDLRRAAMESRWNPALPGGDPNRRDPAKVADRNEDIPGLSYYRDMSPEDFDALHQWINDLVPGASISRETLLKALRSGFGGLRDRRARLPVEVDGRKYLIEPSLHAVESPARVGDPEDVKLEKRANMTTDLGPGRTSRKGWAAGPEGRGGPVVGEHGFSLSLTAGGGGSYGREGGNDYQRSVGSYNYMKPADKSYNLVVRAFWAAKINEVETGRWRHEEWRVNGDRKITDVRLYTPKHLGDKATDGNLIELDRDDVAELDLANKHYIVEGTTVIGDLSQSLRTALGDKEYMFWEPEIAAFINQDAFASLVVPAHTAPAAGDWQSLPRLPLRKGKRWLNIALGADAVAAKKFGAPVKNMQFDQLKQLIEKSASGATKKWTFKFITVSKLKLFFGTVADRSRLSLVWTRDRSWSNSHLQTIQRAIRAKDTSQVYALFSDYHPFVSFGDDRTGTVTSLALDPVRGSAQIRLREAEVKGTKLHSLTGEEQQSLADERQKKSSNALRYNTTWWMRGKYGLGHGTPVRLTGIENLYDDIVAGGVKAGLLPRAALGPEGRTPWQHLQTLNPTGDALTVDDRLHRNWKTLVDEIAGKPLIRSIDDLLGTGALTELEAADGTIRPIRTKLVFDTGGEPRASDKYMPIDINIGAHTNTVFHAKAFQKEVMPFEAIGTDYTEGADGRPNPGAERVQTRSRRNTKKISDITSMTVMTYLRSEGDSVLFDRPGRYVWWLDEDEMGTVKGGAHIWYAENLLDGDEATPYRPLDTTAESSLLGKEFAGSAVPTELEELQGKVMAGLGRGHETATRKGMGNSRFRTDVSRIFAAGTDVSIDGRVVGWSAEPVGKPQILKFPKAYAEANREAQVGRTVDQEKRNERISGTGAGHNPDLSSTSEGNFLATKTAGKATAASKSEGRTDGNYRTATNTLDMALVRTAVRHSVTLPNGHVVKHDGEMIAEFWPNKIFADPEWRNKWEDLTGKAEDFAKKVKQPKMDLTPPPAFREGMVGEAGYGSKLGQLKDLGDELQYVARELDGPELAAMVSSAVADAPMAMVEMKDGGWSRKFGVGATEYTLILDARELTEAELGELFLSGGLKSYKRTNHIDGQKDGLLSSSQYQFTGVTPTPLKGAPISVRGYGARQTVDGEIGRVAGNMLVMKGFRPKALAEFEQPALITYTFLKNGKPASYGSVVHKHAAVGEVIEDISYLLPLEGTTLDGKETGRVDIPLNIRPSAMDEIAPVDFRVMKALLRSVENGGGRDVAAASDTNALTREKLGPDFFNLASSKHYDGVTNGGRTVSLPGGVTVRLASLVARRIYASKDGEFENYDHETQTAGNELYKASRNTAGFLIKGTGEKPGIPVKFLGYLGGSHSRWKSASDARGMSSESRIWRRQMRDFFKVLAAFSLELTFPGGRQETVDGLTDIGATTEGALSLGIPQDVLDQALDDRDNLIAQIKEYLKAAATDTEPKAVPPALPEVIAESSRQNDPSTGTDPATRTAPGEEAPEVTSRPPTPGEPRRTEAPSGVRDTWLSAAKTFLKTPLSASLKSVTARKPVAEPGGGRGSRQVLPGGPAGGSRDVGAEPLALGWPIGHEFVVTVPRRGVGGARPGAEDAGSGNGARHWGGRPHVVPDVPAAGTGIAAGKGKGRLERPATLTYYRAVTPERGERSGSRPVELTYRISGDGEVISPDGSADGQALDPGGWVRFGDDFFHPESGAFLRGDNGWLGRVGNADELRAALDDPMLPDFATVPYRLSVDSSALYLTPAAGDGPTVRIALSEAGPAEAFHADRLAALLGESRVDVAAVMRQLRYRRSVGDGRSAESLDEAFGARSSGVSLVGAVRSAVEQGRAPAWLVGRVERYLGLAGVDAASPGRIAVAPGESPASHPRIVEFTRDLHTTIAREDVEGAFTRLELLDGDLRSLWGVRGAYRRLFGASLEQDLRGLWPQQDDAATSDDDTLSAGDPDDGGFSERWDELWPAGAADDLFGGSRPEPVPYEQTAAWYDRLAELDFQHHELGAVRMPYDHVSDGCNVRAHLAAMRLLEWGAPVGKIAVSRLTPEGEPGLGLPSADVPGSLQPTAARWAYHVAPVVWSKTKNGARGWLVVDHAFERGAARGSGDGERPGLLTIGEWLAKIGVDPGNDRNLFVEGPLDDVQVALREEYDKAPSTWEYSEEGPDPLGRAVAVITEARLSGHPMGGSATLADIDASYLGQTDELVEHARAMGELRYARRATRILEELRSERNEGRVTAEEAAGRLTAELSGHSPKYDTLTLYPELGDLLHEVLGDPYHELVAGTLFPEPSDPFADMPVEEVREALARTSLSADVSQAGSPPRPLEESPVPPRWPRWERPPHVASGLLGDRPTAVRTMPGIVSPAQSDPVPRAPIRSGDVYRHGDWPSVRDAYERDFTRLVEADTAVAGAAHRALRRLYTTLIRGMSPDEAAIGFFEDRPETAAGSPAKELERLLGEGFSGSNLKEVLTVYERAVRHHRDALTRMFGEIRYRRNPRGDSWLSEMRARGYSVRDLPPNESEWLFRVYRNLEVAPKDRPLFLQAMMAWGGSIAQPVFDTVLAWRWAGLGEDAPHAVPAEVLNTEAAVLYDWLDRRFIRGGGARPPAGPNPLIPPHRRRFEESDEAGENAFDTRNSPTPELAYVPRTGSNGQGAGDLVQQIDEVLNPH</sequence>
<feature type="compositionally biased region" description="Polar residues" evidence="1">
    <location>
        <begin position="4938"/>
        <end position="4948"/>
    </location>
</feature>
<evidence type="ECO:0000259" key="2">
    <source>
        <dbReference type="Pfam" id="PF18626"/>
    </source>
</evidence>
<feature type="region of interest" description="Disordered" evidence="1">
    <location>
        <begin position="3108"/>
        <end position="3128"/>
    </location>
</feature>
<dbReference type="InterPro" id="IPR041325">
    <property type="entry name" value="Gln_deamidase_2"/>
</dbReference>
<evidence type="ECO:0000313" key="4">
    <source>
        <dbReference type="Proteomes" id="UP001500503"/>
    </source>
</evidence>
<dbReference type="Gene3D" id="3.10.620.30">
    <property type="match status" value="1"/>
</dbReference>
<gene>
    <name evidence="3" type="ORF">GCM10023191_024870</name>
</gene>
<dbReference type="Proteomes" id="UP001500503">
    <property type="component" value="Unassembled WGS sequence"/>
</dbReference>
<feature type="region of interest" description="Disordered" evidence="1">
    <location>
        <begin position="2759"/>
        <end position="2779"/>
    </location>
</feature>
<feature type="region of interest" description="Disordered" evidence="1">
    <location>
        <begin position="1172"/>
        <end position="1233"/>
    </location>
</feature>
<proteinExistence type="predicted"/>
<organism evidence="3 4">
    <name type="scientific">Actinoallomurus oryzae</name>
    <dbReference type="NCBI Taxonomy" id="502180"/>
    <lineage>
        <taxon>Bacteria</taxon>
        <taxon>Bacillati</taxon>
        <taxon>Actinomycetota</taxon>
        <taxon>Actinomycetes</taxon>
        <taxon>Streptosporangiales</taxon>
        <taxon>Thermomonosporaceae</taxon>
        <taxon>Actinoallomurus</taxon>
    </lineage>
</organism>
<name>A0ABP8PRR9_9ACTN</name>
<feature type="region of interest" description="Disordered" evidence="1">
    <location>
        <begin position="4567"/>
        <end position="4592"/>
    </location>
</feature>
<dbReference type="RefSeq" id="WP_345461887.1">
    <property type="nucleotide sequence ID" value="NZ_BAABHF010000016.1"/>
</dbReference>
<feature type="region of interest" description="Disordered" evidence="1">
    <location>
        <begin position="3486"/>
        <end position="3518"/>
    </location>
</feature>
<accession>A0ABP8PRR9</accession>
<feature type="region of interest" description="Disordered" evidence="1">
    <location>
        <begin position="4225"/>
        <end position="4244"/>
    </location>
</feature>
<feature type="region of interest" description="Disordered" evidence="1">
    <location>
        <begin position="553"/>
        <end position="639"/>
    </location>
</feature>
<feature type="compositionally biased region" description="Polar residues" evidence="1">
    <location>
        <begin position="4102"/>
        <end position="4115"/>
    </location>
</feature>
<feature type="region of interest" description="Disordered" evidence="1">
    <location>
        <begin position="4938"/>
        <end position="4967"/>
    </location>
</feature>
<feature type="region of interest" description="Disordered" evidence="1">
    <location>
        <begin position="5228"/>
        <end position="5281"/>
    </location>
</feature>
<feature type="region of interest" description="Disordered" evidence="1">
    <location>
        <begin position="462"/>
        <end position="512"/>
    </location>
</feature>
<dbReference type="EMBL" id="BAABHF010000016">
    <property type="protein sequence ID" value="GAA4491258.1"/>
    <property type="molecule type" value="Genomic_DNA"/>
</dbReference>
<feature type="compositionally biased region" description="Pro residues" evidence="1">
    <location>
        <begin position="611"/>
        <end position="620"/>
    </location>
</feature>
<feature type="compositionally biased region" description="Pro residues" evidence="1">
    <location>
        <begin position="1221"/>
        <end position="1232"/>
    </location>
</feature>
<feature type="domain" description="Protein glutaminase" evidence="2">
    <location>
        <begin position="4637"/>
        <end position="4728"/>
    </location>
</feature>
<comment type="caution">
    <text evidence="3">The sequence shown here is derived from an EMBL/GenBank/DDBJ whole genome shotgun (WGS) entry which is preliminary data.</text>
</comment>
<dbReference type="SUPFAM" id="SSF55486">
    <property type="entry name" value="Metalloproteases ('zincins'), catalytic domain"/>
    <property type="match status" value="1"/>
</dbReference>
<feature type="compositionally biased region" description="Acidic residues" evidence="1">
    <location>
        <begin position="4571"/>
        <end position="4587"/>
    </location>
</feature>
<reference evidence="4" key="1">
    <citation type="journal article" date="2019" name="Int. J. Syst. Evol. Microbiol.">
        <title>The Global Catalogue of Microorganisms (GCM) 10K type strain sequencing project: providing services to taxonomists for standard genome sequencing and annotation.</title>
        <authorList>
            <consortium name="The Broad Institute Genomics Platform"/>
            <consortium name="The Broad Institute Genome Sequencing Center for Infectious Disease"/>
            <person name="Wu L."/>
            <person name="Ma J."/>
        </authorList>
    </citation>
    <scope>NUCLEOTIDE SEQUENCE [LARGE SCALE GENOMIC DNA]</scope>
    <source>
        <strain evidence="4">JCM 17933</strain>
    </source>
</reference>